<reference evidence="1" key="1">
    <citation type="submission" date="2018-02" db="EMBL/GenBank/DDBJ databases">
        <title>Rhizophora mucronata_Transcriptome.</title>
        <authorList>
            <person name="Meera S.P."/>
            <person name="Sreeshan A."/>
            <person name="Augustine A."/>
        </authorList>
    </citation>
    <scope>NUCLEOTIDE SEQUENCE</scope>
    <source>
        <tissue evidence="1">Leaf</tissue>
    </source>
</reference>
<name>A0A2P2JT26_RHIMU</name>
<organism evidence="1">
    <name type="scientific">Rhizophora mucronata</name>
    <name type="common">Asiatic mangrove</name>
    <dbReference type="NCBI Taxonomy" id="61149"/>
    <lineage>
        <taxon>Eukaryota</taxon>
        <taxon>Viridiplantae</taxon>
        <taxon>Streptophyta</taxon>
        <taxon>Embryophyta</taxon>
        <taxon>Tracheophyta</taxon>
        <taxon>Spermatophyta</taxon>
        <taxon>Magnoliopsida</taxon>
        <taxon>eudicotyledons</taxon>
        <taxon>Gunneridae</taxon>
        <taxon>Pentapetalae</taxon>
        <taxon>rosids</taxon>
        <taxon>fabids</taxon>
        <taxon>Malpighiales</taxon>
        <taxon>Rhizophoraceae</taxon>
        <taxon>Rhizophora</taxon>
    </lineage>
</organism>
<accession>A0A2P2JT26</accession>
<protein>
    <submittedName>
        <fullName evidence="1">Uncharacterized protein</fullName>
    </submittedName>
</protein>
<dbReference type="AlphaFoldDB" id="A0A2P2JT26"/>
<evidence type="ECO:0000313" key="1">
    <source>
        <dbReference type="EMBL" id="MBW96624.1"/>
    </source>
</evidence>
<dbReference type="EMBL" id="GGEC01016141">
    <property type="protein sequence ID" value="MBW96624.1"/>
    <property type="molecule type" value="Transcribed_RNA"/>
</dbReference>
<proteinExistence type="predicted"/>
<sequence>MTVRLDLSLLRWVPTVESSCSGAFQLMDLWLYLMICRSLKKAVPNLLPLSQQVLMTM</sequence>